<keyword evidence="2 4" id="KW-0677">Repeat</keyword>
<dbReference type="GO" id="GO:0012506">
    <property type="term" value="C:vesicle membrane"/>
    <property type="evidence" value="ECO:0007669"/>
    <property type="project" value="TreeGrafter"/>
</dbReference>
<evidence type="ECO:0000256" key="2">
    <source>
        <dbReference type="ARBA" id="ARBA00022737"/>
    </source>
</evidence>
<dbReference type="InterPro" id="IPR037104">
    <property type="entry name" value="Annexin_sf"/>
</dbReference>
<dbReference type="Gene3D" id="1.10.220.10">
    <property type="entry name" value="Annexin"/>
    <property type="match status" value="4"/>
</dbReference>
<organism evidence="6 7">
    <name type="scientific">Phaeomoniella chlamydospora</name>
    <name type="common">Phaeoacremonium chlamydosporum</name>
    <dbReference type="NCBI Taxonomy" id="158046"/>
    <lineage>
        <taxon>Eukaryota</taxon>
        <taxon>Fungi</taxon>
        <taxon>Dikarya</taxon>
        <taxon>Ascomycota</taxon>
        <taxon>Pezizomycotina</taxon>
        <taxon>Eurotiomycetes</taxon>
        <taxon>Chaetothyriomycetidae</taxon>
        <taxon>Phaeomoniellales</taxon>
        <taxon>Phaeomoniellaceae</taxon>
        <taxon>Phaeomoniella</taxon>
    </lineage>
</organism>
<dbReference type="InterPro" id="IPR018252">
    <property type="entry name" value="Annexin_repeat_CS"/>
</dbReference>
<feature type="region of interest" description="Disordered" evidence="5">
    <location>
        <begin position="1"/>
        <end position="103"/>
    </location>
</feature>
<dbReference type="AlphaFoldDB" id="A0A0G2EN77"/>
<comment type="similarity">
    <text evidence="1 4">Belongs to the annexin family.</text>
</comment>
<dbReference type="InterPro" id="IPR009117">
    <property type="entry name" value="ANX14"/>
</dbReference>
<gene>
    <name evidence="6" type="ORF">UCRPC4_g02834</name>
</gene>
<dbReference type="OrthoDB" id="37886at2759"/>
<dbReference type="SMART" id="SM00335">
    <property type="entry name" value="ANX"/>
    <property type="match status" value="4"/>
</dbReference>
<dbReference type="Proteomes" id="UP000053317">
    <property type="component" value="Unassembled WGS sequence"/>
</dbReference>
<dbReference type="GO" id="GO:0005634">
    <property type="term" value="C:nucleus"/>
    <property type="evidence" value="ECO:0007669"/>
    <property type="project" value="TreeGrafter"/>
</dbReference>
<comment type="caution">
    <text evidence="6">The sequence shown here is derived from an EMBL/GenBank/DDBJ whole genome shotgun (WGS) entry which is preliminary data.</text>
</comment>
<evidence type="ECO:0000313" key="6">
    <source>
        <dbReference type="EMBL" id="KKY23571.1"/>
    </source>
</evidence>
<keyword evidence="4" id="KW-0111">Calcium/phospholipid-binding</keyword>
<evidence type="ECO:0000256" key="4">
    <source>
        <dbReference type="RuleBase" id="RU003540"/>
    </source>
</evidence>
<comment type="domain">
    <text evidence="4">A pair of annexin repeats may form one binding site for calcium and phospholipid.</text>
</comment>
<keyword evidence="7" id="KW-1185">Reference proteome</keyword>
<dbReference type="GO" id="GO:0005544">
    <property type="term" value="F:calcium-dependent phospholipid binding"/>
    <property type="evidence" value="ECO:0007669"/>
    <property type="project" value="UniProtKB-KW"/>
</dbReference>
<dbReference type="PROSITE" id="PS51897">
    <property type="entry name" value="ANNEXIN_2"/>
    <property type="match status" value="4"/>
</dbReference>
<proteinExistence type="inferred from homology"/>
<reference evidence="6 7" key="1">
    <citation type="submission" date="2015-05" db="EMBL/GenBank/DDBJ databases">
        <title>Distinctive expansion of gene families associated with plant cell wall degradation and secondary metabolism in the genomes of grapevine trunk pathogens.</title>
        <authorList>
            <person name="Lawrence D.P."/>
            <person name="Travadon R."/>
            <person name="Rolshausen P.E."/>
            <person name="Baumgartner K."/>
        </authorList>
    </citation>
    <scope>NUCLEOTIDE SEQUENCE [LARGE SCALE GENOMIC DNA]</scope>
    <source>
        <strain evidence="6">UCRPC4</strain>
    </source>
</reference>
<dbReference type="PROSITE" id="PS00223">
    <property type="entry name" value="ANNEXIN_1"/>
    <property type="match status" value="1"/>
</dbReference>
<protein>
    <recommendedName>
        <fullName evidence="4">Annexin</fullName>
    </recommendedName>
</protein>
<feature type="compositionally biased region" description="Polar residues" evidence="5">
    <location>
        <begin position="1"/>
        <end position="25"/>
    </location>
</feature>
<dbReference type="InterPro" id="IPR001464">
    <property type="entry name" value="Annexin"/>
</dbReference>
<dbReference type="PANTHER" id="PTHR10502:SF102">
    <property type="entry name" value="ANNEXIN B11"/>
    <property type="match status" value="1"/>
</dbReference>
<dbReference type="InterPro" id="IPR018502">
    <property type="entry name" value="Annexin_repeat"/>
</dbReference>
<dbReference type="GO" id="GO:0005737">
    <property type="term" value="C:cytoplasm"/>
    <property type="evidence" value="ECO:0007669"/>
    <property type="project" value="TreeGrafter"/>
</dbReference>
<sequence length="407" mass="44804">MSFSAPQNHQSGGYPTGQFQPTYPQQGAYPGQAPLPPQNGPQQGFPPSGPPPGQYQGGWQQPPPPPPQGFYGHNPQGFGSTPTPSPGYDLNAPFPPGDASRDAQALQSAMKGIGTNEKQLIRILSKPDPNQMRLLKNAYVSLPSQKTSLEIDIHKETSGHFRDGLMALVRGPLAQDVYLVNKAIDRPGTKESFLNDVLCCRSNADIRAIKDLYHRTHKISLEAHVSKDLSLKTKELFKMILAANRAEESVPYDPVATDRDVSDLRRAMPEGDGKDQLTVCSILTSRSDNQIRGIVHKYQQETGNSLSSAVSKKFSGHMKDALILIIGRASDPAMTTAEQLEATMKGLVTNDDLLVERVVRCHWDRAACDQVKRAYRHRYASDKKDLMSRIKSKTSGDYKNLMLACLE</sequence>
<dbReference type="GO" id="GO:0005886">
    <property type="term" value="C:plasma membrane"/>
    <property type="evidence" value="ECO:0007669"/>
    <property type="project" value="TreeGrafter"/>
</dbReference>
<dbReference type="Pfam" id="PF00191">
    <property type="entry name" value="Annexin"/>
    <property type="match status" value="4"/>
</dbReference>
<dbReference type="GO" id="GO:0001786">
    <property type="term" value="F:phosphatidylserine binding"/>
    <property type="evidence" value="ECO:0007669"/>
    <property type="project" value="TreeGrafter"/>
</dbReference>
<dbReference type="EMBL" id="LCWF01000066">
    <property type="protein sequence ID" value="KKY23571.1"/>
    <property type="molecule type" value="Genomic_DNA"/>
</dbReference>
<dbReference type="PANTHER" id="PTHR10502">
    <property type="entry name" value="ANNEXIN"/>
    <property type="match status" value="1"/>
</dbReference>
<reference evidence="6 7" key="2">
    <citation type="submission" date="2015-05" db="EMBL/GenBank/DDBJ databases">
        <authorList>
            <person name="Morales-Cruz A."/>
            <person name="Amrine K.C."/>
            <person name="Cantu D."/>
        </authorList>
    </citation>
    <scope>NUCLEOTIDE SEQUENCE [LARGE SCALE GENOMIC DNA]</scope>
    <source>
        <strain evidence="6">UCRPC4</strain>
    </source>
</reference>
<keyword evidence="4" id="KW-0106">Calcium</keyword>
<dbReference type="PRINTS" id="PR01813">
    <property type="entry name" value="ANNEXINFUNGI"/>
</dbReference>
<dbReference type="SUPFAM" id="SSF47874">
    <property type="entry name" value="Annexin"/>
    <property type="match status" value="1"/>
</dbReference>
<accession>A0A0G2EN77</accession>
<evidence type="ECO:0000256" key="3">
    <source>
        <dbReference type="ARBA" id="ARBA00023216"/>
    </source>
</evidence>
<dbReference type="PRINTS" id="PR00196">
    <property type="entry name" value="ANNEXIN"/>
</dbReference>
<evidence type="ECO:0000256" key="5">
    <source>
        <dbReference type="SAM" id="MobiDB-lite"/>
    </source>
</evidence>
<name>A0A0G2EN77_PHACM</name>
<evidence type="ECO:0000256" key="1">
    <source>
        <dbReference type="ARBA" id="ARBA00007831"/>
    </source>
</evidence>
<evidence type="ECO:0000313" key="7">
    <source>
        <dbReference type="Proteomes" id="UP000053317"/>
    </source>
</evidence>
<dbReference type="GO" id="GO:0005509">
    <property type="term" value="F:calcium ion binding"/>
    <property type="evidence" value="ECO:0007669"/>
    <property type="project" value="InterPro"/>
</dbReference>
<keyword evidence="3 4" id="KW-0041">Annexin</keyword>